<gene>
    <name evidence="2" type="ORF">LCGC14_0991980</name>
</gene>
<evidence type="ECO:0000313" key="2">
    <source>
        <dbReference type="EMBL" id="KKN14858.1"/>
    </source>
</evidence>
<name>A0A0F9RC85_9ZZZZ</name>
<dbReference type="AlphaFoldDB" id="A0A0F9RC85"/>
<comment type="caution">
    <text evidence="2">The sequence shown here is derived from an EMBL/GenBank/DDBJ whole genome shotgun (WGS) entry which is preliminary data.</text>
</comment>
<accession>A0A0F9RC85</accession>
<proteinExistence type="predicted"/>
<reference evidence="2" key="1">
    <citation type="journal article" date="2015" name="Nature">
        <title>Complex archaea that bridge the gap between prokaryotes and eukaryotes.</title>
        <authorList>
            <person name="Spang A."/>
            <person name="Saw J.H."/>
            <person name="Jorgensen S.L."/>
            <person name="Zaremba-Niedzwiedzka K."/>
            <person name="Martijn J."/>
            <person name="Lind A.E."/>
            <person name="van Eijk R."/>
            <person name="Schleper C."/>
            <person name="Guy L."/>
            <person name="Ettema T.J."/>
        </authorList>
    </citation>
    <scope>NUCLEOTIDE SEQUENCE</scope>
</reference>
<dbReference type="InterPro" id="IPR003731">
    <property type="entry name" value="Di-Nase_FeMo-co_biosynth"/>
</dbReference>
<feature type="domain" description="Dinitrogenase iron-molybdenum cofactor biosynthesis" evidence="1">
    <location>
        <begin position="14"/>
        <end position="56"/>
    </location>
</feature>
<dbReference type="SUPFAM" id="SSF53146">
    <property type="entry name" value="Nitrogenase accessory factor-like"/>
    <property type="match status" value="1"/>
</dbReference>
<feature type="non-terminal residue" evidence="2">
    <location>
        <position position="61"/>
    </location>
</feature>
<dbReference type="Pfam" id="PF02579">
    <property type="entry name" value="Nitro_FeMo-Co"/>
    <property type="match status" value="1"/>
</dbReference>
<dbReference type="EMBL" id="LAZR01003776">
    <property type="protein sequence ID" value="KKN14858.1"/>
    <property type="molecule type" value="Genomic_DNA"/>
</dbReference>
<dbReference type="Gene3D" id="3.30.420.130">
    <property type="entry name" value="Dinitrogenase iron-molybdenum cofactor biosynthesis domain"/>
    <property type="match status" value="1"/>
</dbReference>
<dbReference type="InterPro" id="IPR036105">
    <property type="entry name" value="DiNase_FeMo-co_biosyn_sf"/>
</dbReference>
<protein>
    <recommendedName>
        <fullName evidence="1">Dinitrogenase iron-molybdenum cofactor biosynthesis domain-containing protein</fullName>
    </recommendedName>
</protein>
<organism evidence="2">
    <name type="scientific">marine sediment metagenome</name>
    <dbReference type="NCBI Taxonomy" id="412755"/>
    <lineage>
        <taxon>unclassified sequences</taxon>
        <taxon>metagenomes</taxon>
        <taxon>ecological metagenomes</taxon>
    </lineage>
</organism>
<evidence type="ECO:0000259" key="1">
    <source>
        <dbReference type="Pfam" id="PF02579"/>
    </source>
</evidence>
<sequence length="61" mass="7155">MKILVPSSGEDITNKIDEHFSKAKYFIFMDSEKDVWEVFENEFLHDKHPGDEIAKKAIDLK</sequence>